<dbReference type="OrthoDB" id="5556307at2759"/>
<dbReference type="GeneTree" id="ENSGT00390000013696"/>
<sequence>MKARITALADAFVNTLRNCQEECSATIYEGNVQIQLVQRLKIPLHNIKSPVLVCEKAIPKPERDDETENSEVEDPAEPLLNQGPQGLTVTKARQLLSYYVISQNPTMCQGRNLALCPLWVRCDSSDSEGTCWVGAETICNGNKVTAVKMLNVSSKGPAIGKTSLITLEELKHTHTKMHRPTTMTTRGFATYNLFGSTVVENTVIESQSTVTVDFKWSNVQSILQTPPLSSTATLNIRIASGDMRSPIYEQYKEMEFVQILADGVSTGGTDWVEPLDTVPAMELVKALIDDLQIKTKAVQNQSLDGNQIPKARTESSSVDSSVFSTVLTERGDLDFVEQLWVKMRRSVTSYQDIVDCLKLVIKALKYDNIKPWIHRESSSSLSKLILKSYSKELQPVGLTGLAPVRMLLETGLDKMRRDYINYFVGQQLTTLKGLSYYLNTEVDLLEQVVRVKKLHHLLEMVVTCGTFLSLAYEHLFALSQSCLEHYETNPYDEDHRFQLQIRPAVISSFYQKEQPLMWGMEVSSGQGPKEVKTSWQLSDRCPVDHVNTDSTDFPFEVTVNGDCEESVHFETRSLCSLVSFA</sequence>
<dbReference type="GO" id="GO:0034501">
    <property type="term" value="P:protein localization to kinetochore"/>
    <property type="evidence" value="ECO:0007669"/>
    <property type="project" value="UniProtKB-UniRule"/>
</dbReference>
<keyword evidence="8 9" id="KW-0137">Centromere</keyword>
<evidence type="ECO:0000256" key="6">
    <source>
        <dbReference type="ARBA" id="ARBA00022838"/>
    </source>
</evidence>
<dbReference type="Gene3D" id="6.10.140.520">
    <property type="match status" value="1"/>
</dbReference>
<keyword evidence="6 9" id="KW-0995">Kinetochore</keyword>
<dbReference type="STRING" id="1676925.ENSPKIP00000024372"/>
<comment type="subcellular location">
    <subcellularLocation>
        <location evidence="1 9">Chromosome</location>
        <location evidence="1 9">Centromere</location>
        <location evidence="1 9">Kinetochore</location>
    </subcellularLocation>
</comment>
<keyword evidence="5 9" id="KW-0498">Mitosis</keyword>
<dbReference type="Gene3D" id="6.20.270.10">
    <property type="match status" value="1"/>
</dbReference>
<dbReference type="Gene3D" id="1.20.58.730">
    <property type="match status" value="1"/>
</dbReference>
<keyword evidence="7 9" id="KW-0131">Cell cycle</keyword>
<evidence type="ECO:0000313" key="11">
    <source>
        <dbReference type="Ensembl" id="ENSPKIP00000024372.1"/>
    </source>
</evidence>
<dbReference type="Gene3D" id="2.20.25.230">
    <property type="match status" value="1"/>
</dbReference>
<dbReference type="GO" id="GO:0007094">
    <property type="term" value="P:mitotic spindle assembly checkpoint signaling"/>
    <property type="evidence" value="ECO:0007669"/>
    <property type="project" value="UniProtKB-UniRule"/>
</dbReference>
<dbReference type="GO" id="GO:1990423">
    <property type="term" value="C:RZZ complex"/>
    <property type="evidence" value="ECO:0007669"/>
    <property type="project" value="UniProtKB-UniRule"/>
</dbReference>
<evidence type="ECO:0000256" key="1">
    <source>
        <dbReference type="ARBA" id="ARBA00004629"/>
    </source>
</evidence>
<evidence type="ECO:0000256" key="3">
    <source>
        <dbReference type="ARBA" id="ARBA00022454"/>
    </source>
</evidence>
<dbReference type="PANTHER" id="PTHR15995">
    <property type="entry name" value="PROTEIN ZWILCH HOMOLOG"/>
    <property type="match status" value="1"/>
</dbReference>
<reference evidence="11" key="1">
    <citation type="submission" date="2025-05" db="UniProtKB">
        <authorList>
            <consortium name="Ensembl"/>
        </authorList>
    </citation>
    <scope>IDENTIFICATION</scope>
</reference>
<evidence type="ECO:0000256" key="5">
    <source>
        <dbReference type="ARBA" id="ARBA00022776"/>
    </source>
</evidence>
<evidence type="ECO:0000256" key="10">
    <source>
        <dbReference type="SAM" id="MobiDB-lite"/>
    </source>
</evidence>
<feature type="region of interest" description="Disordered" evidence="10">
    <location>
        <begin position="58"/>
        <end position="84"/>
    </location>
</feature>
<dbReference type="Proteomes" id="UP000261540">
    <property type="component" value="Unplaced"/>
</dbReference>
<comment type="similarity">
    <text evidence="2 9">Belongs to the ZWILCH family.</text>
</comment>
<dbReference type="GeneID" id="111843526"/>
<name>A0A3B3S0X2_9TELE</name>
<feature type="compositionally biased region" description="Acidic residues" evidence="10">
    <location>
        <begin position="64"/>
        <end position="76"/>
    </location>
</feature>
<protein>
    <recommendedName>
        <fullName evidence="9">Protein zwilch</fullName>
    </recommendedName>
</protein>
<dbReference type="KEGG" id="pki:111843526"/>
<dbReference type="Ensembl" id="ENSPKIT00000005107.1">
    <property type="protein sequence ID" value="ENSPKIP00000024400.1"/>
    <property type="gene ID" value="ENSPKIG00000007647.1"/>
</dbReference>
<organism evidence="11 12">
    <name type="scientific">Paramormyrops kingsleyae</name>
    <dbReference type="NCBI Taxonomy" id="1676925"/>
    <lineage>
        <taxon>Eukaryota</taxon>
        <taxon>Metazoa</taxon>
        <taxon>Chordata</taxon>
        <taxon>Craniata</taxon>
        <taxon>Vertebrata</taxon>
        <taxon>Euteleostomi</taxon>
        <taxon>Actinopterygii</taxon>
        <taxon>Neopterygii</taxon>
        <taxon>Teleostei</taxon>
        <taxon>Osteoglossocephala</taxon>
        <taxon>Osteoglossomorpha</taxon>
        <taxon>Osteoglossiformes</taxon>
        <taxon>Mormyridae</taxon>
        <taxon>Paramormyrops</taxon>
    </lineage>
</organism>
<evidence type="ECO:0000256" key="8">
    <source>
        <dbReference type="ARBA" id="ARBA00023328"/>
    </source>
</evidence>
<comment type="function">
    <text evidence="9">Essential component of the mitotic checkpoint, which prevents cells from prematurely exiting mitosis. Required for the assembly of the dynein-dynactin and MAD1-MAD2 complexes onto kinetochores. Its function related to the spindle assembly machinery is proposed to depend on its association in the mitotic RZZ complex.</text>
</comment>
<evidence type="ECO:0000256" key="2">
    <source>
        <dbReference type="ARBA" id="ARBA00009062"/>
    </source>
</evidence>
<evidence type="ECO:0000313" key="12">
    <source>
        <dbReference type="Proteomes" id="UP000261540"/>
    </source>
</evidence>
<keyword evidence="4 9" id="KW-0132">Cell division</keyword>
<accession>A0A3B3S0X2</accession>
<comment type="subunit">
    <text evidence="9">Component of the RZZ complex.</text>
</comment>
<keyword evidence="3 9" id="KW-0158">Chromosome</keyword>
<dbReference type="RefSeq" id="XP_023666944.1">
    <property type="nucleotide sequence ID" value="XM_023811176.2"/>
</dbReference>
<dbReference type="AlphaFoldDB" id="A0A3B3S0X2"/>
<dbReference type="Ensembl" id="ENSPKIT00000005078.1">
    <property type="protein sequence ID" value="ENSPKIP00000024372.1"/>
    <property type="gene ID" value="ENSPKIG00000007647.1"/>
</dbReference>
<dbReference type="InterPro" id="IPR018630">
    <property type="entry name" value="Zwilch"/>
</dbReference>
<dbReference type="PANTHER" id="PTHR15995:SF1">
    <property type="entry name" value="PROTEIN ZWILCH HOMOLOG"/>
    <property type="match status" value="1"/>
</dbReference>
<dbReference type="Pfam" id="PF09817">
    <property type="entry name" value="Zwilch"/>
    <property type="match status" value="1"/>
</dbReference>
<dbReference type="GO" id="GO:0051301">
    <property type="term" value="P:cell division"/>
    <property type="evidence" value="ECO:0007669"/>
    <property type="project" value="UniProtKB-UniRule"/>
</dbReference>
<proteinExistence type="inferred from homology"/>
<dbReference type="CTD" id="55055"/>
<evidence type="ECO:0000256" key="4">
    <source>
        <dbReference type="ARBA" id="ARBA00022618"/>
    </source>
</evidence>
<evidence type="ECO:0000256" key="7">
    <source>
        <dbReference type="ARBA" id="ARBA00023306"/>
    </source>
</evidence>
<keyword evidence="12" id="KW-1185">Reference proteome</keyword>
<dbReference type="Gene3D" id="1.10.287.1880">
    <property type="match status" value="1"/>
</dbReference>
<evidence type="ECO:0000256" key="9">
    <source>
        <dbReference type="RuleBase" id="RU369076"/>
    </source>
</evidence>